<reference evidence="2 3" key="1">
    <citation type="submission" date="2019-01" db="EMBL/GenBank/DDBJ databases">
        <title>Draft genome sequence of Dictyobacter sp. Uno17.</title>
        <authorList>
            <person name="Wang C.M."/>
            <person name="Zheng Y."/>
            <person name="Sakai Y."/>
            <person name="Abe K."/>
            <person name="Yokota A."/>
            <person name="Yabe S."/>
        </authorList>
    </citation>
    <scope>NUCLEOTIDE SEQUENCE [LARGE SCALE GENOMIC DNA]</scope>
    <source>
        <strain evidence="2 3">Uno17</strain>
    </source>
</reference>
<dbReference type="InterPro" id="IPR050228">
    <property type="entry name" value="Carboxylesterase_BioH"/>
</dbReference>
<evidence type="ECO:0000259" key="1">
    <source>
        <dbReference type="Pfam" id="PF00561"/>
    </source>
</evidence>
<evidence type="ECO:0000313" key="2">
    <source>
        <dbReference type="EMBL" id="GCF07144.1"/>
    </source>
</evidence>
<dbReference type="RefSeq" id="WP_172631835.1">
    <property type="nucleotide sequence ID" value="NZ_BIXY01000006.1"/>
</dbReference>
<gene>
    <name evidence="2" type="primary">mhpC</name>
    <name evidence="2" type="ORF">KDI_07080</name>
</gene>
<dbReference type="InterPro" id="IPR029058">
    <property type="entry name" value="AB_hydrolase_fold"/>
</dbReference>
<proteinExistence type="predicted"/>
<dbReference type="SUPFAM" id="SSF53474">
    <property type="entry name" value="alpha/beta-Hydrolases"/>
    <property type="match status" value="1"/>
</dbReference>
<dbReference type="PANTHER" id="PTHR43194:SF2">
    <property type="entry name" value="PEROXISOMAL MEMBRANE PROTEIN LPX1"/>
    <property type="match status" value="1"/>
</dbReference>
<name>A0A5A5T8B3_9CHLR</name>
<sequence length="268" mass="30296">MTVATQLEFVAYEPETSTETPPLLFVHGGSHAAWCWREHFLPYFAAAGFPSYALSFRGHGESSGYEQVASYVLDDYVEDVLQILTKIQQAPVLIGHSLGGAVVQKVWQQHPDKLKAVVLMASSPPDGMTLEWLKVLFKRFKAIYQMNLFNLGKIEHFPARARDLFFSSDLPVEQKEQYTNLLQRESIKAGQAMIQKTIDPRSMDTTIPLLVLGSRKDQFLSERVAQKVARTYKVTPVIFDTLCHDMMLDTQWPIVAEAILKFLQTSVA</sequence>
<dbReference type="InterPro" id="IPR000073">
    <property type="entry name" value="AB_hydrolase_1"/>
</dbReference>
<dbReference type="Gene3D" id="3.40.50.1820">
    <property type="entry name" value="alpha/beta hydrolase"/>
    <property type="match status" value="1"/>
</dbReference>
<dbReference type="EMBL" id="BIXY01000006">
    <property type="protein sequence ID" value="GCF07144.1"/>
    <property type="molecule type" value="Genomic_DNA"/>
</dbReference>
<evidence type="ECO:0000313" key="3">
    <source>
        <dbReference type="Proteomes" id="UP000322530"/>
    </source>
</evidence>
<protein>
    <submittedName>
        <fullName evidence="2">Alpha/beta hydrolase</fullName>
    </submittedName>
</protein>
<keyword evidence="2" id="KW-0378">Hydrolase</keyword>
<organism evidence="2 3">
    <name type="scientific">Dictyobacter arantiisoli</name>
    <dbReference type="NCBI Taxonomy" id="2014874"/>
    <lineage>
        <taxon>Bacteria</taxon>
        <taxon>Bacillati</taxon>
        <taxon>Chloroflexota</taxon>
        <taxon>Ktedonobacteria</taxon>
        <taxon>Ktedonobacterales</taxon>
        <taxon>Dictyobacteraceae</taxon>
        <taxon>Dictyobacter</taxon>
    </lineage>
</organism>
<accession>A0A5A5T8B3</accession>
<feature type="domain" description="AB hydrolase-1" evidence="1">
    <location>
        <begin position="21"/>
        <end position="229"/>
    </location>
</feature>
<dbReference type="PANTHER" id="PTHR43194">
    <property type="entry name" value="HYDROLASE ALPHA/BETA FOLD FAMILY"/>
    <property type="match status" value="1"/>
</dbReference>
<dbReference type="Pfam" id="PF00561">
    <property type="entry name" value="Abhydrolase_1"/>
    <property type="match status" value="1"/>
</dbReference>
<dbReference type="AlphaFoldDB" id="A0A5A5T8B3"/>
<keyword evidence="3" id="KW-1185">Reference proteome</keyword>
<dbReference type="GO" id="GO:0016787">
    <property type="term" value="F:hydrolase activity"/>
    <property type="evidence" value="ECO:0007669"/>
    <property type="project" value="UniProtKB-KW"/>
</dbReference>
<dbReference type="Proteomes" id="UP000322530">
    <property type="component" value="Unassembled WGS sequence"/>
</dbReference>
<comment type="caution">
    <text evidence="2">The sequence shown here is derived from an EMBL/GenBank/DDBJ whole genome shotgun (WGS) entry which is preliminary data.</text>
</comment>